<feature type="non-terminal residue" evidence="2">
    <location>
        <position position="1"/>
    </location>
</feature>
<evidence type="ECO:0000313" key="2">
    <source>
        <dbReference type="EMBL" id="KZL87556.1"/>
    </source>
</evidence>
<dbReference type="PANTHER" id="PTHR43662">
    <property type="match status" value="1"/>
</dbReference>
<protein>
    <submittedName>
        <fullName evidence="2">Wsc domain-containing protein</fullName>
    </submittedName>
</protein>
<accession>A0A161X1M3</accession>
<dbReference type="Proteomes" id="UP000076584">
    <property type="component" value="Unassembled WGS sequence"/>
</dbReference>
<dbReference type="EMBL" id="LFIW01000219">
    <property type="protein sequence ID" value="KZL87556.1"/>
    <property type="molecule type" value="Genomic_DNA"/>
</dbReference>
<dbReference type="PANTHER" id="PTHR43662:SF7">
    <property type="entry name" value="DUF1996 DOMAIN-CONTAINING PROTEIN"/>
    <property type="match status" value="1"/>
</dbReference>
<comment type="caution">
    <text evidence="2">The sequence shown here is derived from an EMBL/GenBank/DDBJ whole genome shotgun (WGS) entry which is preliminary data.</text>
</comment>
<dbReference type="Pfam" id="PF09362">
    <property type="entry name" value="DUF1996"/>
    <property type="match status" value="1"/>
</dbReference>
<reference evidence="2 3" key="1">
    <citation type="submission" date="2015-06" db="EMBL/GenBank/DDBJ databases">
        <title>Survival trade-offs in plant roots during colonization by closely related pathogenic and mutualistic fungi.</title>
        <authorList>
            <person name="Hacquard S."/>
            <person name="Kracher B."/>
            <person name="Hiruma K."/>
            <person name="Weinman A."/>
            <person name="Muench P."/>
            <person name="Garrido Oter R."/>
            <person name="Ver Loren van Themaat E."/>
            <person name="Dallerey J.-F."/>
            <person name="Damm U."/>
            <person name="Henrissat B."/>
            <person name="Lespinet O."/>
            <person name="Thon M."/>
            <person name="Kemen E."/>
            <person name="McHardy A.C."/>
            <person name="Schulze-Lefert P."/>
            <person name="O'Connell R.J."/>
        </authorList>
    </citation>
    <scope>NUCLEOTIDE SEQUENCE [LARGE SCALE GENOMIC DNA]</scope>
    <source>
        <strain evidence="2 3">MAFF 238704</strain>
    </source>
</reference>
<dbReference type="InterPro" id="IPR018535">
    <property type="entry name" value="DUF1996"/>
</dbReference>
<dbReference type="AlphaFoldDB" id="A0A161X1M3"/>
<evidence type="ECO:0000259" key="1">
    <source>
        <dbReference type="Pfam" id="PF09362"/>
    </source>
</evidence>
<evidence type="ECO:0000313" key="3">
    <source>
        <dbReference type="Proteomes" id="UP000076584"/>
    </source>
</evidence>
<proteinExistence type="predicted"/>
<feature type="domain" description="DUF1996" evidence="1">
    <location>
        <begin position="92"/>
        <end position="342"/>
    </location>
</feature>
<keyword evidence="3" id="KW-1185">Reference proteome</keyword>
<organism evidence="2 3">
    <name type="scientific">Colletotrichum incanum</name>
    <name type="common">Soybean anthracnose fungus</name>
    <dbReference type="NCBI Taxonomy" id="1573173"/>
    <lineage>
        <taxon>Eukaryota</taxon>
        <taxon>Fungi</taxon>
        <taxon>Dikarya</taxon>
        <taxon>Ascomycota</taxon>
        <taxon>Pezizomycotina</taxon>
        <taxon>Sordariomycetes</taxon>
        <taxon>Hypocreomycetidae</taxon>
        <taxon>Glomerellales</taxon>
        <taxon>Glomerellaceae</taxon>
        <taxon>Colletotrichum</taxon>
        <taxon>Colletotrichum spaethianum species complex</taxon>
    </lineage>
</organism>
<gene>
    <name evidence="2" type="ORF">CI238_01419</name>
</gene>
<sequence length="565" mass="61544">LKALSFSRSYLIPSSRIICYLTSRHAHITSLHSIIILQHPSSHPRSIPSTSRTAKMKYSTSSFIATVGLFAAGADAFWRMECPARVGLARVDPLMSFGGAAPHVHAIHGSSGISPTATFSDLVDADCTSCRVKQDKSAYWHPALYFQDSATGEFELVDQVGGLLAYYLLNGKDIKAFPPGFRMIAGDTERRTYTAGDPSKPDPQKSSWSLLGQTKQSILQQRAIGFNCLNYGRDPEGTLYRHFLPDKAFLDANCANGVRFEMMFPSCWNGKDVDSKDHKSHVAYPDLVIDGTCPDGFETSVPNLLYEVIWNTNAFKNRDGRFVIANGDTQGYGYHADFISGWDEEFLQSAVNTCTNLSGRIEDCPIFDLQDEAATKQCEMKIPDLIAKDNVTGPDSILPGNVAITFGDDSSEGGDAPVSSSTIMAPTVPTLTYKPGKTATANPLPGEVFHETGKIPYGSSISVEAVSTPVPEPAPTTEPTPTPIIEPIITSAPASSSQQSKSFVSTQTITSGNTVSIIYWEEEIVYVTEYEDITATLTVTPTVTPTATPVLRAKRHLHQHRHHHL</sequence>
<name>A0A161X1M3_COLIC</name>